<dbReference type="InterPro" id="IPR011877">
    <property type="entry name" value="Ribokinase"/>
</dbReference>
<evidence type="ECO:0000256" key="8">
    <source>
        <dbReference type="ARBA" id="ARBA00022840"/>
    </source>
</evidence>
<feature type="binding site" evidence="12">
    <location>
        <position position="263"/>
    </location>
    <ligand>
        <name>K(+)</name>
        <dbReference type="ChEBI" id="CHEBI:29103"/>
    </ligand>
</feature>
<feature type="binding site" evidence="12">
    <location>
        <position position="136"/>
    </location>
    <ligand>
        <name>substrate</name>
    </ligand>
</feature>
<reference evidence="15 16" key="1">
    <citation type="submission" date="2020-08" db="EMBL/GenBank/DDBJ databases">
        <title>Sequencing the genomes of 1000 actinobacteria strains.</title>
        <authorList>
            <person name="Klenk H.-P."/>
        </authorList>
    </citation>
    <scope>NUCLEOTIDE SEQUENCE [LARGE SCALE GENOMIC DNA]</scope>
    <source>
        <strain evidence="15 16">DSM 45084</strain>
    </source>
</reference>
<keyword evidence="9 12" id="KW-0460">Magnesium</keyword>
<dbReference type="Pfam" id="PF00294">
    <property type="entry name" value="PfkB"/>
    <property type="match status" value="1"/>
</dbReference>
<dbReference type="PANTHER" id="PTHR10584:SF166">
    <property type="entry name" value="RIBOKINASE"/>
    <property type="match status" value="1"/>
</dbReference>
<dbReference type="GO" id="GO:0004747">
    <property type="term" value="F:ribokinase activity"/>
    <property type="evidence" value="ECO:0007669"/>
    <property type="project" value="UniProtKB-UniRule"/>
</dbReference>
<evidence type="ECO:0000256" key="4">
    <source>
        <dbReference type="ARBA" id="ARBA00022679"/>
    </source>
</evidence>
<comment type="cofactor">
    <cofactor evidence="12">
        <name>Mg(2+)</name>
        <dbReference type="ChEBI" id="CHEBI:18420"/>
    </cofactor>
    <text evidence="12">Requires a divalent cation, most likely magnesium in vivo, as an electrophilic catalyst to aid phosphoryl group transfer. It is the chelate of the metal and the nucleotide that is the actual substrate.</text>
</comment>
<dbReference type="SUPFAM" id="SSF53613">
    <property type="entry name" value="Ribokinase-like"/>
    <property type="match status" value="1"/>
</dbReference>
<sequence>MTILVLGSANADLVVTVPHRPRAGETVLGGDVRTLPGGKGANTAVAAARLGARVVFAGAVGRDGHGELLRTSLADAGVDTAHLRTSDRPTGTAHITVTPDGENSIVVSPGANADLRESDIDALPWQDVATLVCSLEIPVPVVCHAIRTAAGHGVRAVLNLSPVTDLPDDVLPLLDPLVVNEQEAEALGTSVDVPRATVITLGADGARLGDRRFPASRVRAVDTTGAGDAFTGALVRELDQGVTLPEAVGFAIRAAAWSVTREGAQPSYPDLADLSGERGRPAVRRPGRGR</sequence>
<dbReference type="AlphaFoldDB" id="A0A7W7TA80"/>
<evidence type="ECO:0000256" key="7">
    <source>
        <dbReference type="ARBA" id="ARBA00022777"/>
    </source>
</evidence>
<dbReference type="InterPro" id="IPR002139">
    <property type="entry name" value="Ribo/fructo_kinase"/>
</dbReference>
<comment type="similarity">
    <text evidence="1">Belongs to the carbohydrate kinase pfkB family.</text>
</comment>
<feature type="binding site" evidence="12">
    <location>
        <position position="180"/>
    </location>
    <ligand>
        <name>ATP</name>
        <dbReference type="ChEBI" id="CHEBI:30616"/>
    </ligand>
</feature>
<comment type="function">
    <text evidence="12">Catalyzes the phosphorylation of ribose at O-5 in a reaction requiring ATP and magnesium. The resulting D-ribose-5-phosphate can then be used either for sythesis of nucleotides, histidine, and tryptophan, or as a component of the pentose phosphate pathway.</text>
</comment>
<dbReference type="CDD" id="cd01174">
    <property type="entry name" value="ribokinase"/>
    <property type="match status" value="1"/>
</dbReference>
<feature type="binding site" evidence="12">
    <location>
        <position position="228"/>
    </location>
    <ligand>
        <name>substrate</name>
    </ligand>
</feature>
<gene>
    <name evidence="12" type="primary">rbsK</name>
    <name evidence="15" type="ORF">F4559_006685</name>
</gene>
<keyword evidence="6 12" id="KW-0547">Nucleotide-binding</keyword>
<evidence type="ECO:0000256" key="10">
    <source>
        <dbReference type="ARBA" id="ARBA00022958"/>
    </source>
</evidence>
<feature type="active site" description="Proton acceptor" evidence="12">
    <location>
        <position position="228"/>
    </location>
</feature>
<proteinExistence type="inferred from homology"/>
<protein>
    <recommendedName>
        <fullName evidence="3 12">Ribokinase</fullName>
        <shortName evidence="12">RK</shortName>
        <ecNumber evidence="2 12">2.7.1.15</ecNumber>
    </recommendedName>
</protein>
<dbReference type="GO" id="GO:0019303">
    <property type="term" value="P:D-ribose catabolic process"/>
    <property type="evidence" value="ECO:0007669"/>
    <property type="project" value="UniProtKB-UniRule"/>
</dbReference>
<feature type="binding site" evidence="12">
    <location>
        <begin position="10"/>
        <end position="12"/>
    </location>
    <ligand>
        <name>substrate</name>
    </ligand>
</feature>
<comment type="subunit">
    <text evidence="12">Homodimer.</text>
</comment>
<evidence type="ECO:0000256" key="13">
    <source>
        <dbReference type="SAM" id="MobiDB-lite"/>
    </source>
</evidence>
<comment type="catalytic activity">
    <reaction evidence="12">
        <text>D-ribose + ATP = D-ribose 5-phosphate + ADP + H(+)</text>
        <dbReference type="Rhea" id="RHEA:13697"/>
        <dbReference type="ChEBI" id="CHEBI:15378"/>
        <dbReference type="ChEBI" id="CHEBI:30616"/>
        <dbReference type="ChEBI" id="CHEBI:47013"/>
        <dbReference type="ChEBI" id="CHEBI:78346"/>
        <dbReference type="ChEBI" id="CHEBI:456216"/>
        <dbReference type="EC" id="2.7.1.15"/>
    </reaction>
</comment>
<feature type="region of interest" description="Disordered" evidence="13">
    <location>
        <begin position="265"/>
        <end position="290"/>
    </location>
</feature>
<dbReference type="PROSITE" id="PS00584">
    <property type="entry name" value="PFKB_KINASES_2"/>
    <property type="match status" value="1"/>
</dbReference>
<dbReference type="UniPathway" id="UPA00916">
    <property type="reaction ID" value="UER00889"/>
</dbReference>
<evidence type="ECO:0000313" key="16">
    <source>
        <dbReference type="Proteomes" id="UP000542674"/>
    </source>
</evidence>
<dbReference type="GO" id="GO:0005829">
    <property type="term" value="C:cytosol"/>
    <property type="evidence" value="ECO:0007669"/>
    <property type="project" value="TreeGrafter"/>
</dbReference>
<evidence type="ECO:0000256" key="9">
    <source>
        <dbReference type="ARBA" id="ARBA00022842"/>
    </source>
</evidence>
<evidence type="ECO:0000256" key="6">
    <source>
        <dbReference type="ARBA" id="ARBA00022741"/>
    </source>
</evidence>
<feature type="binding site" evidence="12">
    <location>
        <position position="258"/>
    </location>
    <ligand>
        <name>K(+)</name>
        <dbReference type="ChEBI" id="CHEBI:29103"/>
    </ligand>
</feature>
<dbReference type="HAMAP" id="MF_01987">
    <property type="entry name" value="Ribokinase"/>
    <property type="match status" value="1"/>
</dbReference>
<comment type="similarity">
    <text evidence="12">Belongs to the carbohydrate kinase PfkB family. Ribokinase subfamily.</text>
</comment>
<feature type="binding site" evidence="12">
    <location>
        <begin position="200"/>
        <end position="205"/>
    </location>
    <ligand>
        <name>ATP</name>
        <dbReference type="ChEBI" id="CHEBI:30616"/>
    </ligand>
</feature>
<name>A0A7W7TA80_9PSEU</name>
<evidence type="ECO:0000313" key="15">
    <source>
        <dbReference type="EMBL" id="MBB4969326.1"/>
    </source>
</evidence>
<evidence type="ECO:0000256" key="3">
    <source>
        <dbReference type="ARBA" id="ARBA00016943"/>
    </source>
</evidence>
<dbReference type="InterPro" id="IPR011611">
    <property type="entry name" value="PfkB_dom"/>
</dbReference>
<evidence type="ECO:0000256" key="12">
    <source>
        <dbReference type="HAMAP-Rule" id="MF_01987"/>
    </source>
</evidence>
<keyword evidence="12" id="KW-0963">Cytoplasm</keyword>
<evidence type="ECO:0000256" key="5">
    <source>
        <dbReference type="ARBA" id="ARBA00022723"/>
    </source>
</evidence>
<dbReference type="EC" id="2.7.1.15" evidence="2 12"/>
<evidence type="ECO:0000256" key="11">
    <source>
        <dbReference type="ARBA" id="ARBA00023277"/>
    </source>
</evidence>
<keyword evidence="7 12" id="KW-0418">Kinase</keyword>
<dbReference type="GO" id="GO:0005524">
    <property type="term" value="F:ATP binding"/>
    <property type="evidence" value="ECO:0007669"/>
    <property type="project" value="UniProtKB-UniRule"/>
</dbReference>
<feature type="binding site" evidence="12">
    <location>
        <begin position="38"/>
        <end position="42"/>
    </location>
    <ligand>
        <name>substrate</name>
    </ligand>
</feature>
<dbReference type="EMBL" id="JACHJS010000001">
    <property type="protein sequence ID" value="MBB4969326.1"/>
    <property type="molecule type" value="Genomic_DNA"/>
</dbReference>
<comment type="activity regulation">
    <text evidence="12">Activated by a monovalent cation that binds near, but not in, the active site. The most likely occupant of the site in vivo is potassium. Ion binding induces a conformational change that may alter substrate affinity.</text>
</comment>
<dbReference type="PANTHER" id="PTHR10584">
    <property type="entry name" value="SUGAR KINASE"/>
    <property type="match status" value="1"/>
</dbReference>
<comment type="caution">
    <text evidence="12">Lacks conserved residue(s) required for the propagation of feature annotation.</text>
</comment>
<feature type="binding site" evidence="12">
    <location>
        <position position="261"/>
    </location>
    <ligand>
        <name>K(+)</name>
        <dbReference type="ChEBI" id="CHEBI:29103"/>
    </ligand>
</feature>
<keyword evidence="16" id="KW-1185">Reference proteome</keyword>
<comment type="pathway">
    <text evidence="12">Carbohydrate metabolism; D-ribose degradation; D-ribose 5-phosphate from beta-D-ribopyranose: step 2/2.</text>
</comment>
<organism evidence="15 16">
    <name type="scientific">Saccharothrix violaceirubra</name>
    <dbReference type="NCBI Taxonomy" id="413306"/>
    <lineage>
        <taxon>Bacteria</taxon>
        <taxon>Bacillati</taxon>
        <taxon>Actinomycetota</taxon>
        <taxon>Actinomycetes</taxon>
        <taxon>Pseudonocardiales</taxon>
        <taxon>Pseudonocardiaceae</taxon>
        <taxon>Saccharothrix</taxon>
    </lineage>
</organism>
<keyword evidence="4 12" id="KW-0808">Transferase</keyword>
<keyword evidence="5 12" id="KW-0479">Metal-binding</keyword>
<comment type="caution">
    <text evidence="15">The sequence shown here is derived from an EMBL/GenBank/DDBJ whole genome shotgun (WGS) entry which is preliminary data.</text>
</comment>
<keyword evidence="11 12" id="KW-0119">Carbohydrate metabolism</keyword>
<feature type="binding site" evidence="12">
    <location>
        <position position="224"/>
    </location>
    <ligand>
        <name>K(+)</name>
        <dbReference type="ChEBI" id="CHEBI:29103"/>
    </ligand>
</feature>
<accession>A0A7W7TA80</accession>
<evidence type="ECO:0000256" key="2">
    <source>
        <dbReference type="ARBA" id="ARBA00012035"/>
    </source>
</evidence>
<feature type="compositionally biased region" description="Basic residues" evidence="13">
    <location>
        <begin position="281"/>
        <end position="290"/>
    </location>
</feature>
<dbReference type="Proteomes" id="UP000542674">
    <property type="component" value="Unassembled WGS sequence"/>
</dbReference>
<feature type="binding site" evidence="12">
    <location>
        <begin position="227"/>
        <end position="228"/>
    </location>
    <ligand>
        <name>ATP</name>
        <dbReference type="ChEBI" id="CHEBI:30616"/>
    </ligand>
</feature>
<evidence type="ECO:0000256" key="1">
    <source>
        <dbReference type="ARBA" id="ARBA00005380"/>
    </source>
</evidence>
<feature type="binding site" evidence="12">
    <location>
        <position position="222"/>
    </location>
    <ligand>
        <name>K(+)</name>
        <dbReference type="ChEBI" id="CHEBI:29103"/>
    </ligand>
</feature>
<keyword evidence="8 12" id="KW-0067">ATP-binding</keyword>
<keyword evidence="10 12" id="KW-0630">Potassium</keyword>
<comment type="subcellular location">
    <subcellularLocation>
        <location evidence="12">Cytoplasm</location>
    </subcellularLocation>
</comment>
<evidence type="ECO:0000259" key="14">
    <source>
        <dbReference type="Pfam" id="PF00294"/>
    </source>
</evidence>
<dbReference type="PRINTS" id="PR00990">
    <property type="entry name" value="RIBOKINASE"/>
</dbReference>
<dbReference type="InterPro" id="IPR002173">
    <property type="entry name" value="Carboh/pur_kinase_PfkB_CS"/>
</dbReference>
<dbReference type="GO" id="GO:0046872">
    <property type="term" value="F:metal ion binding"/>
    <property type="evidence" value="ECO:0007669"/>
    <property type="project" value="UniProtKB-KW"/>
</dbReference>
<feature type="domain" description="Carbohydrate kinase PfkB" evidence="14">
    <location>
        <begin position="3"/>
        <end position="270"/>
    </location>
</feature>
<dbReference type="Gene3D" id="3.40.1190.20">
    <property type="match status" value="1"/>
</dbReference>
<feature type="binding site" evidence="12">
    <location>
        <position position="267"/>
    </location>
    <ligand>
        <name>K(+)</name>
        <dbReference type="ChEBI" id="CHEBI:29103"/>
    </ligand>
</feature>
<dbReference type="InterPro" id="IPR029056">
    <property type="entry name" value="Ribokinase-like"/>
</dbReference>